<sequence>DKLLKKLNSKQLQAAIDENATCTTRELSKIFTISRHMTIYREMEILRWEIVRTWEMGFVRNQQTTVCDLLCFTLFREPQASF</sequence>
<dbReference type="AlphaFoldDB" id="A0A564XY94"/>
<keyword evidence="2" id="KW-1185">Reference proteome</keyword>
<reference evidence="1 2" key="1">
    <citation type="submission" date="2019-07" db="EMBL/GenBank/DDBJ databases">
        <authorList>
            <person name="Jastrzebski P J."/>
            <person name="Paukszto L."/>
            <person name="Jastrzebski P J."/>
        </authorList>
    </citation>
    <scope>NUCLEOTIDE SEQUENCE [LARGE SCALE GENOMIC DNA]</scope>
    <source>
        <strain evidence="1 2">WMS-il1</strain>
    </source>
</reference>
<evidence type="ECO:0000313" key="2">
    <source>
        <dbReference type="Proteomes" id="UP000321570"/>
    </source>
</evidence>
<dbReference type="Proteomes" id="UP000321570">
    <property type="component" value="Unassembled WGS sequence"/>
</dbReference>
<name>A0A564XY94_HYMDI</name>
<protein>
    <submittedName>
        <fullName evidence="1">Uncharacterized protein</fullName>
    </submittedName>
</protein>
<feature type="non-terminal residue" evidence="1">
    <location>
        <position position="1"/>
    </location>
</feature>
<dbReference type="EMBL" id="CABIJS010000023">
    <property type="protein sequence ID" value="VUZ39985.1"/>
    <property type="molecule type" value="Genomic_DNA"/>
</dbReference>
<gene>
    <name evidence="1" type="ORF">WMSIL1_LOCUS1135</name>
</gene>
<proteinExistence type="predicted"/>
<accession>A0A564XY94</accession>
<evidence type="ECO:0000313" key="1">
    <source>
        <dbReference type="EMBL" id="VUZ39985.1"/>
    </source>
</evidence>
<organism evidence="1 2">
    <name type="scientific">Hymenolepis diminuta</name>
    <name type="common">Rat tapeworm</name>
    <dbReference type="NCBI Taxonomy" id="6216"/>
    <lineage>
        <taxon>Eukaryota</taxon>
        <taxon>Metazoa</taxon>
        <taxon>Spiralia</taxon>
        <taxon>Lophotrochozoa</taxon>
        <taxon>Platyhelminthes</taxon>
        <taxon>Cestoda</taxon>
        <taxon>Eucestoda</taxon>
        <taxon>Cyclophyllidea</taxon>
        <taxon>Hymenolepididae</taxon>
        <taxon>Hymenolepis</taxon>
    </lineage>
</organism>